<comment type="caution">
    <text evidence="3">The sequence shown here is derived from an EMBL/GenBank/DDBJ whole genome shotgun (WGS) entry which is preliminary data.</text>
</comment>
<dbReference type="RefSeq" id="WP_133330617.1">
    <property type="nucleotide sequence ID" value="NZ_SMYL01000012.1"/>
</dbReference>
<feature type="transmembrane region" description="Helical" evidence="1">
    <location>
        <begin position="31"/>
        <end position="52"/>
    </location>
</feature>
<accession>A0A4R5VTP7</accession>
<protein>
    <submittedName>
        <fullName evidence="3">DMT family transporter</fullName>
    </submittedName>
</protein>
<dbReference type="GO" id="GO:0016020">
    <property type="term" value="C:membrane"/>
    <property type="evidence" value="ECO:0007669"/>
    <property type="project" value="InterPro"/>
</dbReference>
<proteinExistence type="predicted"/>
<keyword evidence="1" id="KW-0812">Transmembrane</keyword>
<gene>
    <name evidence="3" type="ORF">E2I14_16695</name>
</gene>
<organism evidence="3 4">
    <name type="scientific">Sapientia aquatica</name>
    <dbReference type="NCBI Taxonomy" id="1549640"/>
    <lineage>
        <taxon>Bacteria</taxon>
        <taxon>Pseudomonadati</taxon>
        <taxon>Pseudomonadota</taxon>
        <taxon>Betaproteobacteria</taxon>
        <taxon>Burkholderiales</taxon>
        <taxon>Oxalobacteraceae</taxon>
        <taxon>Sapientia</taxon>
    </lineage>
</organism>
<dbReference type="SUPFAM" id="SSF103481">
    <property type="entry name" value="Multidrug resistance efflux transporter EmrE"/>
    <property type="match status" value="1"/>
</dbReference>
<feature type="transmembrane region" description="Helical" evidence="1">
    <location>
        <begin position="125"/>
        <end position="143"/>
    </location>
</feature>
<feature type="transmembrane region" description="Helical" evidence="1">
    <location>
        <begin position="155"/>
        <end position="175"/>
    </location>
</feature>
<dbReference type="InterPro" id="IPR000620">
    <property type="entry name" value="EamA_dom"/>
</dbReference>
<dbReference type="Proteomes" id="UP000294829">
    <property type="component" value="Unassembled WGS sequence"/>
</dbReference>
<feature type="transmembrane region" description="Helical" evidence="1">
    <location>
        <begin position="7"/>
        <end position="25"/>
    </location>
</feature>
<name>A0A4R5VTP7_9BURK</name>
<keyword evidence="1" id="KW-0472">Membrane</keyword>
<dbReference type="OrthoDB" id="7216522at2"/>
<keyword evidence="1" id="KW-1133">Transmembrane helix</keyword>
<evidence type="ECO:0000256" key="1">
    <source>
        <dbReference type="SAM" id="Phobius"/>
    </source>
</evidence>
<feature type="transmembrane region" description="Helical" evidence="1">
    <location>
        <begin position="290"/>
        <end position="308"/>
    </location>
</feature>
<evidence type="ECO:0000313" key="3">
    <source>
        <dbReference type="EMBL" id="TDK61920.1"/>
    </source>
</evidence>
<feature type="transmembrane region" description="Helical" evidence="1">
    <location>
        <begin position="195"/>
        <end position="213"/>
    </location>
</feature>
<dbReference type="AlphaFoldDB" id="A0A4R5VTP7"/>
<feature type="domain" description="EamA" evidence="2">
    <location>
        <begin position="3"/>
        <end position="138"/>
    </location>
</feature>
<feature type="transmembrane region" description="Helical" evidence="1">
    <location>
        <begin position="64"/>
        <end position="89"/>
    </location>
</feature>
<feature type="transmembrane region" description="Helical" evidence="1">
    <location>
        <begin position="266"/>
        <end position="284"/>
    </location>
</feature>
<feature type="transmembrane region" description="Helical" evidence="1">
    <location>
        <begin position="233"/>
        <end position="254"/>
    </location>
</feature>
<dbReference type="InterPro" id="IPR037185">
    <property type="entry name" value="EmrE-like"/>
</dbReference>
<sequence length="323" mass="35256">MLVGMLFALAAGMIWGIVFIGPLLLPEYPAAMQSFGRYLAFGLIALPLGWLDRVELRKLTRKDWLLALELSAIGNVIYYLCLACSIQMAGGPVPTMLIGTLPVTITIFSNIVNHERDGYLPWAKLIIPIGIVLAGIACVNHVELSSITAVQRSNVYRYGTGIVLGVAAVCCWTWYPIRNAQWMRSHADRNPRSWATAQGLATLPLAAVGYASFWIWSAATGREFAMPFGPRPLVFIGVVVTIAVFASLVATMCWNAASQRLPTAMVGQLIVFETLAALCYTYILRAQLPSMLTFLGIGLLLLGVIWAVRIKPEFKALGVTIHS</sequence>
<evidence type="ECO:0000259" key="2">
    <source>
        <dbReference type="Pfam" id="PF00892"/>
    </source>
</evidence>
<keyword evidence="4" id="KW-1185">Reference proteome</keyword>
<evidence type="ECO:0000313" key="4">
    <source>
        <dbReference type="Proteomes" id="UP000294829"/>
    </source>
</evidence>
<dbReference type="Pfam" id="PF00892">
    <property type="entry name" value="EamA"/>
    <property type="match status" value="1"/>
</dbReference>
<reference evidence="3 4" key="1">
    <citation type="submission" date="2019-03" db="EMBL/GenBank/DDBJ databases">
        <title>Sapientia aquatica gen. nov., sp. nov., isolated from a crater lake.</title>
        <authorList>
            <person name="Felfoldi T."/>
            <person name="Szabo A."/>
            <person name="Toth E."/>
            <person name="Schumann P."/>
            <person name="Keki Z."/>
            <person name="Marialigeti K."/>
            <person name="Mathe I."/>
        </authorList>
    </citation>
    <scope>NUCLEOTIDE SEQUENCE [LARGE SCALE GENOMIC DNA]</scope>
    <source>
        <strain evidence="3 4">SA-152</strain>
    </source>
</reference>
<dbReference type="EMBL" id="SMYL01000012">
    <property type="protein sequence ID" value="TDK61920.1"/>
    <property type="molecule type" value="Genomic_DNA"/>
</dbReference>